<dbReference type="Pfam" id="PF13609">
    <property type="entry name" value="Porin_4"/>
    <property type="match status" value="1"/>
</dbReference>
<feature type="signal peptide" evidence="11">
    <location>
        <begin position="1"/>
        <end position="21"/>
    </location>
</feature>
<keyword evidence="9" id="KW-0472">Membrane</keyword>
<comment type="caution">
    <text evidence="13">The sequence shown here is derived from an EMBL/GenBank/DDBJ whole genome shotgun (WGS) entry which is preliminary data.</text>
</comment>
<keyword evidence="14" id="KW-1185">Reference proteome</keyword>
<evidence type="ECO:0000313" key="13">
    <source>
        <dbReference type="EMBL" id="NGZ88513.1"/>
    </source>
</evidence>
<dbReference type="InterPro" id="IPR033900">
    <property type="entry name" value="Gram_neg_porin_domain"/>
</dbReference>
<sequence length="388" mass="40958">MNSIFFRAAACLLTLSMCDNAAAQSDATIYGVMDAAVLRANDTSGNSCTYMRSGNQLASRIGFKGVEELGGGTQVLYVLEAGVNLDTGAAPQSGSIFNRQSYIALSDRRLGTLVVGRQYPTYYQFVGLLVRAGAPTGSTDAHPGDIDGLDAASRFSNSVGYTTPEWRGVQFGFVAGSGEQGRDQANGDAFSAAARYHTGPWNFALGYQLLTNGPDRISWDPSVSGSLSRSALNDGYLSAETVRSIAAASRLSAGKLSLSGAVSNVQYKPDTASRFTDIASFNTVGATVTWQTSTAWLLGASVSCTRENIANGIKVPANYRQLSLEQIYVLSRRANFYLAQARQIARGSTLGANGQPVAAVAVVGDSQLATPSSTGRQNVFMAGLRYNF</sequence>
<evidence type="ECO:0000256" key="2">
    <source>
        <dbReference type="ARBA" id="ARBA00011233"/>
    </source>
</evidence>
<evidence type="ECO:0000313" key="14">
    <source>
        <dbReference type="Proteomes" id="UP000666369"/>
    </source>
</evidence>
<protein>
    <submittedName>
        <fullName evidence="13">Porin</fullName>
    </submittedName>
</protein>
<comment type="subcellular location">
    <subcellularLocation>
        <location evidence="1">Cell outer membrane</location>
        <topology evidence="1">Multi-pass membrane protein</topology>
    </subcellularLocation>
</comment>
<dbReference type="PANTHER" id="PTHR34501">
    <property type="entry name" value="PROTEIN YDDL-RELATED"/>
    <property type="match status" value="1"/>
</dbReference>
<dbReference type="PANTHER" id="PTHR34501:SF9">
    <property type="entry name" value="MAJOR OUTER MEMBRANE PROTEIN P.IA"/>
    <property type="match status" value="1"/>
</dbReference>
<keyword evidence="7" id="KW-0406">Ion transport</keyword>
<dbReference type="InterPro" id="IPR023614">
    <property type="entry name" value="Porin_dom_sf"/>
</dbReference>
<evidence type="ECO:0000256" key="9">
    <source>
        <dbReference type="ARBA" id="ARBA00023136"/>
    </source>
</evidence>
<keyword evidence="6 11" id="KW-0732">Signal</keyword>
<gene>
    <name evidence="13" type="ORF">GW587_30210</name>
</gene>
<dbReference type="Proteomes" id="UP000666369">
    <property type="component" value="Unassembled WGS sequence"/>
</dbReference>
<accession>A0ABX0FVM9</accession>
<feature type="domain" description="Porin" evidence="12">
    <location>
        <begin position="9"/>
        <end position="341"/>
    </location>
</feature>
<evidence type="ECO:0000256" key="7">
    <source>
        <dbReference type="ARBA" id="ARBA00023065"/>
    </source>
</evidence>
<dbReference type="InterPro" id="IPR001702">
    <property type="entry name" value="Porin_Gram-ve"/>
</dbReference>
<dbReference type="Gene3D" id="2.40.160.10">
    <property type="entry name" value="Porin"/>
    <property type="match status" value="1"/>
</dbReference>
<keyword evidence="8" id="KW-0626">Porin</keyword>
<evidence type="ECO:0000256" key="8">
    <source>
        <dbReference type="ARBA" id="ARBA00023114"/>
    </source>
</evidence>
<dbReference type="RefSeq" id="WP_166108630.1">
    <property type="nucleotide sequence ID" value="NZ_JAADJT010000024.1"/>
</dbReference>
<evidence type="ECO:0000256" key="11">
    <source>
        <dbReference type="SAM" id="SignalP"/>
    </source>
</evidence>
<evidence type="ECO:0000256" key="4">
    <source>
        <dbReference type="ARBA" id="ARBA00022452"/>
    </source>
</evidence>
<proteinExistence type="predicted"/>
<dbReference type="InterPro" id="IPR050298">
    <property type="entry name" value="Gram-neg_bact_OMP"/>
</dbReference>
<organism evidence="13 14">
    <name type="scientific">Duganella aceris</name>
    <dbReference type="NCBI Taxonomy" id="2703883"/>
    <lineage>
        <taxon>Bacteria</taxon>
        <taxon>Pseudomonadati</taxon>
        <taxon>Pseudomonadota</taxon>
        <taxon>Betaproteobacteria</taxon>
        <taxon>Burkholderiales</taxon>
        <taxon>Oxalobacteraceae</taxon>
        <taxon>Telluria group</taxon>
        <taxon>Duganella</taxon>
    </lineage>
</organism>
<dbReference type="PRINTS" id="PR00182">
    <property type="entry name" value="ECOLNEIPORIN"/>
</dbReference>
<name>A0ABX0FVM9_9BURK</name>
<evidence type="ECO:0000256" key="10">
    <source>
        <dbReference type="ARBA" id="ARBA00023237"/>
    </source>
</evidence>
<evidence type="ECO:0000256" key="3">
    <source>
        <dbReference type="ARBA" id="ARBA00022448"/>
    </source>
</evidence>
<evidence type="ECO:0000256" key="5">
    <source>
        <dbReference type="ARBA" id="ARBA00022692"/>
    </source>
</evidence>
<dbReference type="SUPFAM" id="SSF56935">
    <property type="entry name" value="Porins"/>
    <property type="match status" value="1"/>
</dbReference>
<comment type="subunit">
    <text evidence="2">Homotrimer.</text>
</comment>
<reference evidence="14" key="1">
    <citation type="submission" date="2023-07" db="EMBL/GenBank/DDBJ databases">
        <title>Duganella aceri sp. nov., isolated from tree sap.</title>
        <authorList>
            <person name="Kim I.S."/>
        </authorList>
    </citation>
    <scope>NUCLEOTIDE SEQUENCE [LARGE SCALE GENOMIC DNA]</scope>
    <source>
        <strain evidence="14">SAP-35</strain>
    </source>
</reference>
<evidence type="ECO:0000256" key="6">
    <source>
        <dbReference type="ARBA" id="ARBA00022729"/>
    </source>
</evidence>
<dbReference type="EMBL" id="JAADJT010000024">
    <property type="protein sequence ID" value="NGZ88513.1"/>
    <property type="molecule type" value="Genomic_DNA"/>
</dbReference>
<evidence type="ECO:0000259" key="12">
    <source>
        <dbReference type="Pfam" id="PF13609"/>
    </source>
</evidence>
<keyword evidence="4" id="KW-1134">Transmembrane beta strand</keyword>
<keyword evidence="3" id="KW-0813">Transport</keyword>
<keyword evidence="5" id="KW-0812">Transmembrane</keyword>
<evidence type="ECO:0000256" key="1">
    <source>
        <dbReference type="ARBA" id="ARBA00004571"/>
    </source>
</evidence>
<feature type="chain" id="PRO_5046089228" evidence="11">
    <location>
        <begin position="22"/>
        <end position="388"/>
    </location>
</feature>
<dbReference type="CDD" id="cd00342">
    <property type="entry name" value="gram_neg_porins"/>
    <property type="match status" value="1"/>
</dbReference>
<keyword evidence="10" id="KW-0998">Cell outer membrane</keyword>